<gene>
    <name evidence="2" type="ORF">DPMN_123541</name>
</gene>
<name>A0A9D4GTY0_DREPO</name>
<proteinExistence type="predicted"/>
<feature type="region of interest" description="Disordered" evidence="1">
    <location>
        <begin position="99"/>
        <end position="127"/>
    </location>
</feature>
<dbReference type="Proteomes" id="UP000828390">
    <property type="component" value="Unassembled WGS sequence"/>
</dbReference>
<evidence type="ECO:0000313" key="3">
    <source>
        <dbReference type="Proteomes" id="UP000828390"/>
    </source>
</evidence>
<reference evidence="2" key="1">
    <citation type="journal article" date="2019" name="bioRxiv">
        <title>The Genome of the Zebra Mussel, Dreissena polymorpha: A Resource for Invasive Species Research.</title>
        <authorList>
            <person name="McCartney M.A."/>
            <person name="Auch B."/>
            <person name="Kono T."/>
            <person name="Mallez S."/>
            <person name="Zhang Y."/>
            <person name="Obille A."/>
            <person name="Becker A."/>
            <person name="Abrahante J.E."/>
            <person name="Garbe J."/>
            <person name="Badalamenti J.P."/>
            <person name="Herman A."/>
            <person name="Mangelson H."/>
            <person name="Liachko I."/>
            <person name="Sullivan S."/>
            <person name="Sone E.D."/>
            <person name="Koren S."/>
            <person name="Silverstein K.A.T."/>
            <person name="Beckman K.B."/>
            <person name="Gohl D.M."/>
        </authorList>
    </citation>
    <scope>NUCLEOTIDE SEQUENCE</scope>
    <source>
        <strain evidence="2">Duluth1</strain>
        <tissue evidence="2">Whole animal</tissue>
    </source>
</reference>
<accession>A0A9D4GTY0</accession>
<protein>
    <submittedName>
        <fullName evidence="2">Uncharacterized protein</fullName>
    </submittedName>
</protein>
<sequence length="127" mass="14862">MRMKRTRDIVEQYVKNAKVKQKKYYDMKARAARVQVGDKVLVKILAHTEGKHKLVDKFVEEVFTVKVQVNDHIPVHRVRSESGKEKTLHRNHLRLLVTQDEAEEFRDNQKTTSGNNIPEEVAEEVVE</sequence>
<organism evidence="2 3">
    <name type="scientific">Dreissena polymorpha</name>
    <name type="common">Zebra mussel</name>
    <name type="synonym">Mytilus polymorpha</name>
    <dbReference type="NCBI Taxonomy" id="45954"/>
    <lineage>
        <taxon>Eukaryota</taxon>
        <taxon>Metazoa</taxon>
        <taxon>Spiralia</taxon>
        <taxon>Lophotrochozoa</taxon>
        <taxon>Mollusca</taxon>
        <taxon>Bivalvia</taxon>
        <taxon>Autobranchia</taxon>
        <taxon>Heteroconchia</taxon>
        <taxon>Euheterodonta</taxon>
        <taxon>Imparidentia</taxon>
        <taxon>Neoheterodontei</taxon>
        <taxon>Myida</taxon>
        <taxon>Dreissenoidea</taxon>
        <taxon>Dreissenidae</taxon>
        <taxon>Dreissena</taxon>
    </lineage>
</organism>
<keyword evidence="3" id="KW-1185">Reference proteome</keyword>
<comment type="caution">
    <text evidence="2">The sequence shown here is derived from an EMBL/GenBank/DDBJ whole genome shotgun (WGS) entry which is preliminary data.</text>
</comment>
<reference evidence="2" key="2">
    <citation type="submission" date="2020-11" db="EMBL/GenBank/DDBJ databases">
        <authorList>
            <person name="McCartney M.A."/>
            <person name="Auch B."/>
            <person name="Kono T."/>
            <person name="Mallez S."/>
            <person name="Becker A."/>
            <person name="Gohl D.M."/>
            <person name="Silverstein K.A.T."/>
            <person name="Koren S."/>
            <person name="Bechman K.B."/>
            <person name="Herman A."/>
            <person name="Abrahante J.E."/>
            <person name="Garbe J."/>
        </authorList>
    </citation>
    <scope>NUCLEOTIDE SEQUENCE</scope>
    <source>
        <strain evidence="2">Duluth1</strain>
        <tissue evidence="2">Whole animal</tissue>
    </source>
</reference>
<evidence type="ECO:0000256" key="1">
    <source>
        <dbReference type="SAM" id="MobiDB-lite"/>
    </source>
</evidence>
<dbReference type="AlphaFoldDB" id="A0A9D4GTY0"/>
<dbReference type="EMBL" id="JAIWYP010000005">
    <property type="protein sequence ID" value="KAH3821773.1"/>
    <property type="molecule type" value="Genomic_DNA"/>
</dbReference>
<evidence type="ECO:0000313" key="2">
    <source>
        <dbReference type="EMBL" id="KAH3821773.1"/>
    </source>
</evidence>